<dbReference type="Gene3D" id="3.40.190.10">
    <property type="entry name" value="Periplasmic binding protein-like II"/>
    <property type="match status" value="1"/>
</dbReference>
<keyword evidence="2" id="KW-0472">Membrane</keyword>
<dbReference type="Gene3D" id="1.10.287.70">
    <property type="match status" value="1"/>
</dbReference>
<evidence type="ECO:0000313" key="3">
    <source>
        <dbReference type="EMBL" id="KAJ4443732.1"/>
    </source>
</evidence>
<dbReference type="PANTHER" id="PTHR46601">
    <property type="entry name" value="ULP_PROTEASE DOMAIN-CONTAINING PROTEIN"/>
    <property type="match status" value="1"/>
</dbReference>
<evidence type="ECO:0000256" key="2">
    <source>
        <dbReference type="SAM" id="Phobius"/>
    </source>
</evidence>
<accession>A0ABQ8TD57</accession>
<proteinExistence type="predicted"/>
<feature type="compositionally biased region" description="Polar residues" evidence="1">
    <location>
        <begin position="7"/>
        <end position="21"/>
    </location>
</feature>
<evidence type="ECO:0000256" key="1">
    <source>
        <dbReference type="SAM" id="MobiDB-lite"/>
    </source>
</evidence>
<evidence type="ECO:0000313" key="4">
    <source>
        <dbReference type="Proteomes" id="UP001148838"/>
    </source>
</evidence>
<reference evidence="3 4" key="1">
    <citation type="journal article" date="2022" name="Allergy">
        <title>Genome assembly and annotation of Periplaneta americana reveal a comprehensive cockroach allergen profile.</title>
        <authorList>
            <person name="Wang L."/>
            <person name="Xiong Q."/>
            <person name="Saelim N."/>
            <person name="Wang L."/>
            <person name="Nong W."/>
            <person name="Wan A.T."/>
            <person name="Shi M."/>
            <person name="Liu X."/>
            <person name="Cao Q."/>
            <person name="Hui J.H.L."/>
            <person name="Sookrung N."/>
            <person name="Leung T.F."/>
            <person name="Tungtrongchitr A."/>
            <person name="Tsui S.K.W."/>
        </authorList>
    </citation>
    <scope>NUCLEOTIDE SEQUENCE [LARGE SCALE GENOMIC DNA]</scope>
    <source>
        <strain evidence="3">PWHHKU_190912</strain>
    </source>
</reference>
<sequence>MFRPIFRSSSELEAPRPTTTSSEDDRKIGRNMLTRSDDVSRVMAGKKNFVSVKEDGQKVHKQKRLILCNLKETYKCFKDKYPLIKISFSKFAELRPKECILPGANGTHSVCVCTHHENVKLLIDGANIPLLTSNSSVVVNNYKDALSHILCNPPSIYCYLKQCSSCPGPDNIIKHIREQFDAESIEQITYKQWVTVDRTNLETLQSSTDEFLDKLSSKLISLLPHVFIAQQQRIIYHPKLTKMFLPMWCAVSYFTLIAASVQQQDFMVPCLQEIQLHVRLSNIVISWCPVSSQRENFDSPNPIGLRFDDFTEWSYDSKFTAILTKVFKTLDGTLVSVSCTNNNSYENIFHNSYNTYILIIHHRDTTNIVKDMRAQIAKLKEYSDWNPRAMFIVLLTEALTHQEEIAEALLSELWRLSYISNSIVLSPTVDAILKVDLNTADIRPRVNFYTFFPYSPPGNCGNTPKAFLINQWVVGKNGNGRFLGNAMLFPNKIPNDFLGCPIRVSGFVHPPFVGEIKNSSEGGDQLIYENGIGVRIIDVFTKHMNMSIRYMPPNAEMGGHPQENGSWTGVRGELIERKSDITVVGTWNLCHIAKNTECSVTYLMDEMKWFVPCARPYPLWLSIIRVFRYEVWIIIFVSLLLVSIFTCSLLKIRSITIRHNCEFSGYNTYGSCLFNMWGHILGASRASAPNCIPVRGFFLCWLWYCWFINTVYQTFLVGYFVDPGLLHQISSEEELISSDVELGIGAGNISSFPELGKLPHERRIYCEDLDVCVSRIVFEKDISVINSLVDMSYETLSAKTDKTKRFALQTILRNSSQVESSSQSRADAKGTENKMKQANLAAHFTYRKNRRYSPETLDLLHQRKQASALEPGDFGAYSGKERDRRKR</sequence>
<protein>
    <submittedName>
        <fullName evidence="3">Uncharacterized protein</fullName>
    </submittedName>
</protein>
<gene>
    <name evidence="3" type="ORF">ANN_05510</name>
</gene>
<keyword evidence="2" id="KW-0812">Transmembrane</keyword>
<name>A0ABQ8TD57_PERAM</name>
<feature type="transmembrane region" description="Helical" evidence="2">
    <location>
        <begin position="631"/>
        <end position="650"/>
    </location>
</feature>
<dbReference type="SUPFAM" id="SSF53850">
    <property type="entry name" value="Periplasmic binding protein-like II"/>
    <property type="match status" value="1"/>
</dbReference>
<dbReference type="Proteomes" id="UP001148838">
    <property type="component" value="Unassembled WGS sequence"/>
</dbReference>
<comment type="caution">
    <text evidence="3">The sequence shown here is derived from an EMBL/GenBank/DDBJ whole genome shotgun (WGS) entry which is preliminary data.</text>
</comment>
<keyword evidence="2" id="KW-1133">Transmembrane helix</keyword>
<dbReference type="PANTHER" id="PTHR46601:SF1">
    <property type="entry name" value="ADF-H DOMAIN-CONTAINING PROTEIN"/>
    <property type="match status" value="1"/>
</dbReference>
<keyword evidence="4" id="KW-1185">Reference proteome</keyword>
<dbReference type="EMBL" id="JAJSOF020000013">
    <property type="protein sequence ID" value="KAJ4443732.1"/>
    <property type="molecule type" value="Genomic_DNA"/>
</dbReference>
<organism evidence="3 4">
    <name type="scientific">Periplaneta americana</name>
    <name type="common">American cockroach</name>
    <name type="synonym">Blatta americana</name>
    <dbReference type="NCBI Taxonomy" id="6978"/>
    <lineage>
        <taxon>Eukaryota</taxon>
        <taxon>Metazoa</taxon>
        <taxon>Ecdysozoa</taxon>
        <taxon>Arthropoda</taxon>
        <taxon>Hexapoda</taxon>
        <taxon>Insecta</taxon>
        <taxon>Pterygota</taxon>
        <taxon>Neoptera</taxon>
        <taxon>Polyneoptera</taxon>
        <taxon>Dictyoptera</taxon>
        <taxon>Blattodea</taxon>
        <taxon>Blattoidea</taxon>
        <taxon>Blattidae</taxon>
        <taxon>Blattinae</taxon>
        <taxon>Periplaneta</taxon>
    </lineage>
</organism>
<feature type="region of interest" description="Disordered" evidence="1">
    <location>
        <begin position="1"/>
        <end position="31"/>
    </location>
</feature>